<keyword evidence="1" id="KW-0812">Transmembrane</keyword>
<evidence type="ECO:0000259" key="2">
    <source>
        <dbReference type="Pfam" id="PF11127"/>
    </source>
</evidence>
<dbReference type="AlphaFoldDB" id="A0A1X1Y9T5"/>
<accession>A0A1X1Y9T5</accession>
<name>A0A1X1Y9T5_9MYCO</name>
<feature type="transmembrane region" description="Helical" evidence="1">
    <location>
        <begin position="35"/>
        <end position="54"/>
    </location>
</feature>
<comment type="caution">
    <text evidence="3">The sequence shown here is derived from an EMBL/GenBank/DDBJ whole genome shotgun (WGS) entry which is preliminary data.</text>
</comment>
<sequence length="85" mass="9175">MPKPQGWPIERIVTLMAGAVVLITLALGREHSSRWRLLTGFVGVNLLLDAMVGWCPMSVVLHRLGVPTDSERAQGCDVGAPARAK</sequence>
<dbReference type="Gene3D" id="6.10.140.1340">
    <property type="match status" value="1"/>
</dbReference>
<proteinExistence type="predicted"/>
<organism evidence="3 4">
    <name type="scientific">Mycobacterium kyorinense</name>
    <dbReference type="NCBI Taxonomy" id="487514"/>
    <lineage>
        <taxon>Bacteria</taxon>
        <taxon>Bacillati</taxon>
        <taxon>Actinomycetota</taxon>
        <taxon>Actinomycetes</taxon>
        <taxon>Mycobacteriales</taxon>
        <taxon>Mycobacteriaceae</taxon>
        <taxon>Mycobacterium</taxon>
    </lineage>
</organism>
<protein>
    <recommendedName>
        <fullName evidence="2">Inner membrane protein YgaP-like transmembrane domain-containing protein</fullName>
    </recommendedName>
</protein>
<keyword evidence="1" id="KW-1133">Transmembrane helix</keyword>
<gene>
    <name evidence="3" type="ORF">AWC14_24380</name>
</gene>
<evidence type="ECO:0000313" key="3">
    <source>
        <dbReference type="EMBL" id="ORW07867.1"/>
    </source>
</evidence>
<evidence type="ECO:0000256" key="1">
    <source>
        <dbReference type="SAM" id="Phobius"/>
    </source>
</evidence>
<feature type="domain" description="Inner membrane protein YgaP-like transmembrane" evidence="2">
    <location>
        <begin position="9"/>
        <end position="62"/>
    </location>
</feature>
<keyword evidence="4" id="KW-1185">Reference proteome</keyword>
<feature type="transmembrane region" description="Helical" evidence="1">
    <location>
        <begin position="12"/>
        <end position="28"/>
    </location>
</feature>
<dbReference type="Pfam" id="PF11127">
    <property type="entry name" value="YgaP-like_TM"/>
    <property type="match status" value="1"/>
</dbReference>
<dbReference type="InterPro" id="IPR021309">
    <property type="entry name" value="YgaP-like_TM"/>
</dbReference>
<dbReference type="EMBL" id="LQPE01000038">
    <property type="protein sequence ID" value="ORW07867.1"/>
    <property type="molecule type" value="Genomic_DNA"/>
</dbReference>
<keyword evidence="1" id="KW-0472">Membrane</keyword>
<evidence type="ECO:0000313" key="4">
    <source>
        <dbReference type="Proteomes" id="UP000193487"/>
    </source>
</evidence>
<reference evidence="3 4" key="1">
    <citation type="submission" date="2016-01" db="EMBL/GenBank/DDBJ databases">
        <title>The new phylogeny of the genus Mycobacterium.</title>
        <authorList>
            <person name="Tarcisio F."/>
            <person name="Conor M."/>
            <person name="Antonella G."/>
            <person name="Elisabetta G."/>
            <person name="Giulia F.S."/>
            <person name="Sara T."/>
            <person name="Anna F."/>
            <person name="Clotilde B."/>
            <person name="Roberto B."/>
            <person name="Veronica D.S."/>
            <person name="Fabio R."/>
            <person name="Monica P."/>
            <person name="Olivier J."/>
            <person name="Enrico T."/>
            <person name="Nicola S."/>
        </authorList>
    </citation>
    <scope>NUCLEOTIDE SEQUENCE [LARGE SCALE GENOMIC DNA]</scope>
    <source>
        <strain evidence="3 4">DSM 45166</strain>
    </source>
</reference>
<dbReference type="Proteomes" id="UP000193487">
    <property type="component" value="Unassembled WGS sequence"/>
</dbReference>
<dbReference type="OrthoDB" id="9799383at2"/>